<keyword evidence="3" id="KW-1185">Reference proteome</keyword>
<sequence>MDKATKWRRRRRRIWVPTKGAQLDKGVDCQSGFRLAARRRLALNGWRGTHFTRHQTTLELSFAVSKLKSQPRFVGPSASRVPSRLRARRGNSELCGAQ</sequence>
<comment type="caution">
    <text evidence="2">The sequence shown here is derived from an EMBL/GenBank/DDBJ whole genome shotgun (WGS) entry which is preliminary data.</text>
</comment>
<feature type="region of interest" description="Disordered" evidence="1">
    <location>
        <begin position="73"/>
        <end position="98"/>
    </location>
</feature>
<protein>
    <submittedName>
        <fullName evidence="2">Uncharacterized protein</fullName>
    </submittedName>
</protein>
<dbReference type="AlphaFoldDB" id="A0AAN9SFP2"/>
<dbReference type="EMBL" id="JAYMYS010000004">
    <property type="protein sequence ID" value="KAK7395272.1"/>
    <property type="molecule type" value="Genomic_DNA"/>
</dbReference>
<name>A0AAN9SFP2_PSOTE</name>
<gene>
    <name evidence="2" type="ORF">VNO78_15823</name>
</gene>
<reference evidence="2 3" key="1">
    <citation type="submission" date="2024-01" db="EMBL/GenBank/DDBJ databases">
        <title>The genomes of 5 underutilized Papilionoideae crops provide insights into root nodulation and disease resistanc.</title>
        <authorList>
            <person name="Jiang F."/>
        </authorList>
    </citation>
    <scope>NUCLEOTIDE SEQUENCE [LARGE SCALE GENOMIC DNA]</scope>
    <source>
        <strain evidence="2">DUOXIRENSHENG_FW03</strain>
        <tissue evidence="2">Leaves</tissue>
    </source>
</reference>
<dbReference type="Proteomes" id="UP001386955">
    <property type="component" value="Unassembled WGS sequence"/>
</dbReference>
<proteinExistence type="predicted"/>
<evidence type="ECO:0000256" key="1">
    <source>
        <dbReference type="SAM" id="MobiDB-lite"/>
    </source>
</evidence>
<organism evidence="2 3">
    <name type="scientific">Psophocarpus tetragonolobus</name>
    <name type="common">Winged bean</name>
    <name type="synonym">Dolichos tetragonolobus</name>
    <dbReference type="NCBI Taxonomy" id="3891"/>
    <lineage>
        <taxon>Eukaryota</taxon>
        <taxon>Viridiplantae</taxon>
        <taxon>Streptophyta</taxon>
        <taxon>Embryophyta</taxon>
        <taxon>Tracheophyta</taxon>
        <taxon>Spermatophyta</taxon>
        <taxon>Magnoliopsida</taxon>
        <taxon>eudicotyledons</taxon>
        <taxon>Gunneridae</taxon>
        <taxon>Pentapetalae</taxon>
        <taxon>rosids</taxon>
        <taxon>fabids</taxon>
        <taxon>Fabales</taxon>
        <taxon>Fabaceae</taxon>
        <taxon>Papilionoideae</taxon>
        <taxon>50 kb inversion clade</taxon>
        <taxon>NPAAA clade</taxon>
        <taxon>indigoferoid/millettioid clade</taxon>
        <taxon>Phaseoleae</taxon>
        <taxon>Psophocarpus</taxon>
    </lineage>
</organism>
<evidence type="ECO:0000313" key="3">
    <source>
        <dbReference type="Proteomes" id="UP001386955"/>
    </source>
</evidence>
<accession>A0AAN9SFP2</accession>
<evidence type="ECO:0000313" key="2">
    <source>
        <dbReference type="EMBL" id="KAK7395272.1"/>
    </source>
</evidence>